<keyword evidence="5 8" id="KW-0812">Transmembrane</keyword>
<protein>
    <submittedName>
        <fullName evidence="9">Membrane transport protein</fullName>
    </submittedName>
</protein>
<evidence type="ECO:0000256" key="4">
    <source>
        <dbReference type="ARBA" id="ARBA00022475"/>
    </source>
</evidence>
<keyword evidence="4" id="KW-1003">Cell membrane</keyword>
<gene>
    <name evidence="9" type="ORF">CLOSAC_40040</name>
</gene>
<feature type="transmembrane region" description="Helical" evidence="8">
    <location>
        <begin position="125"/>
        <end position="147"/>
    </location>
</feature>
<dbReference type="InterPro" id="IPR038770">
    <property type="entry name" value="Na+/solute_symporter_sf"/>
</dbReference>
<feature type="transmembrane region" description="Helical" evidence="8">
    <location>
        <begin position="100"/>
        <end position="119"/>
    </location>
</feature>
<dbReference type="PANTHER" id="PTHR36838:SF1">
    <property type="entry name" value="SLR1864 PROTEIN"/>
    <property type="match status" value="1"/>
</dbReference>
<sequence length="301" mass="33679">MNITVVDQIIILTLMMMIGAVLRKLKITTDEVNKGFSSILMNLTLPCMIIYSFNFEFSMNMLKNAIMILFYSIVIHIILIVLSKVAYLKFENTKKSAFKFATIFSNCGFVGYPIVQGLFGNIGVFYTSMFTIPFNIFMWSYGVMLFTGESDFKTIKKNLINPPLICTFLGVIIFLFSIKLPQPILSTLGSVGNMTTPISMFIVGSMLADVELKDVFKGFDIYYLNFVKLIVAPIIVFILLRLLKVDETLLCICVIMVAMPSASLIGVFSEKYNGDKLTASKCAFLTTILSIITIPVIMSIV</sequence>
<keyword evidence="6 8" id="KW-1133">Transmembrane helix</keyword>
<feature type="transmembrane region" description="Helical" evidence="8">
    <location>
        <begin position="249"/>
        <end position="270"/>
    </location>
</feature>
<evidence type="ECO:0000313" key="10">
    <source>
        <dbReference type="Proteomes" id="UP000191154"/>
    </source>
</evidence>
<evidence type="ECO:0000256" key="7">
    <source>
        <dbReference type="ARBA" id="ARBA00023136"/>
    </source>
</evidence>
<reference evidence="9 10" key="1">
    <citation type="submission" date="2016-05" db="EMBL/GenBank/DDBJ databases">
        <title>Microbial solvent formation.</title>
        <authorList>
            <person name="Poehlein A."/>
            <person name="Montoya Solano J.D."/>
            <person name="Flitsch S."/>
            <person name="Krabben P."/>
            <person name="Duerre P."/>
            <person name="Daniel R."/>
        </authorList>
    </citation>
    <scope>NUCLEOTIDE SEQUENCE [LARGE SCALE GENOMIC DNA]</scope>
    <source>
        <strain evidence="9 10">L1-8</strain>
    </source>
</reference>
<proteinExistence type="inferred from homology"/>
<feature type="transmembrane region" description="Helical" evidence="8">
    <location>
        <begin position="282"/>
        <end position="300"/>
    </location>
</feature>
<dbReference type="Gene3D" id="1.20.1530.20">
    <property type="match status" value="1"/>
</dbReference>
<evidence type="ECO:0000256" key="5">
    <source>
        <dbReference type="ARBA" id="ARBA00022692"/>
    </source>
</evidence>
<dbReference type="GO" id="GO:0005886">
    <property type="term" value="C:plasma membrane"/>
    <property type="evidence" value="ECO:0007669"/>
    <property type="project" value="UniProtKB-SubCell"/>
</dbReference>
<dbReference type="EMBL" id="LZYZ01000008">
    <property type="protein sequence ID" value="OOM07474.1"/>
    <property type="molecule type" value="Genomic_DNA"/>
</dbReference>
<evidence type="ECO:0000313" key="9">
    <source>
        <dbReference type="EMBL" id="OOM07474.1"/>
    </source>
</evidence>
<dbReference type="GO" id="GO:0055085">
    <property type="term" value="P:transmembrane transport"/>
    <property type="evidence" value="ECO:0007669"/>
    <property type="project" value="InterPro"/>
</dbReference>
<dbReference type="InterPro" id="IPR004776">
    <property type="entry name" value="Mem_transp_PIN-like"/>
</dbReference>
<dbReference type="Pfam" id="PF03547">
    <property type="entry name" value="Mem_trans"/>
    <property type="match status" value="2"/>
</dbReference>
<dbReference type="RefSeq" id="WP_242949993.1">
    <property type="nucleotide sequence ID" value="NZ_LZYZ01000008.1"/>
</dbReference>
<dbReference type="AlphaFoldDB" id="A0A1S8MTJ1"/>
<feature type="transmembrane region" description="Helical" evidence="8">
    <location>
        <begin position="159"/>
        <end position="178"/>
    </location>
</feature>
<dbReference type="PANTHER" id="PTHR36838">
    <property type="entry name" value="AUXIN EFFLUX CARRIER FAMILY PROTEIN"/>
    <property type="match status" value="1"/>
</dbReference>
<organism evidence="9 10">
    <name type="scientific">Clostridium saccharobutylicum</name>
    <dbReference type="NCBI Taxonomy" id="169679"/>
    <lineage>
        <taxon>Bacteria</taxon>
        <taxon>Bacillati</taxon>
        <taxon>Bacillota</taxon>
        <taxon>Clostridia</taxon>
        <taxon>Eubacteriales</taxon>
        <taxon>Clostridiaceae</taxon>
        <taxon>Clostridium</taxon>
    </lineage>
</organism>
<keyword evidence="3" id="KW-0813">Transport</keyword>
<accession>A0A1S8MTJ1</accession>
<name>A0A1S8MTJ1_CLOSA</name>
<dbReference type="Proteomes" id="UP000191154">
    <property type="component" value="Unassembled WGS sequence"/>
</dbReference>
<feature type="transmembrane region" description="Helical" evidence="8">
    <location>
        <begin position="35"/>
        <end position="53"/>
    </location>
</feature>
<feature type="transmembrane region" description="Helical" evidence="8">
    <location>
        <begin position="65"/>
        <end position="88"/>
    </location>
</feature>
<evidence type="ECO:0000256" key="1">
    <source>
        <dbReference type="ARBA" id="ARBA00004651"/>
    </source>
</evidence>
<evidence type="ECO:0000256" key="6">
    <source>
        <dbReference type="ARBA" id="ARBA00022989"/>
    </source>
</evidence>
<comment type="caution">
    <text evidence="9">The sequence shown here is derived from an EMBL/GenBank/DDBJ whole genome shotgun (WGS) entry which is preliminary data.</text>
</comment>
<feature type="transmembrane region" description="Helical" evidence="8">
    <location>
        <begin position="222"/>
        <end position="243"/>
    </location>
</feature>
<feature type="transmembrane region" description="Helical" evidence="8">
    <location>
        <begin position="6"/>
        <end position="23"/>
    </location>
</feature>
<evidence type="ECO:0000256" key="8">
    <source>
        <dbReference type="SAM" id="Phobius"/>
    </source>
</evidence>
<keyword evidence="7 8" id="KW-0472">Membrane</keyword>
<comment type="similarity">
    <text evidence="2">Belongs to the auxin efflux carrier (TC 2.A.69) family.</text>
</comment>
<evidence type="ECO:0000256" key="3">
    <source>
        <dbReference type="ARBA" id="ARBA00022448"/>
    </source>
</evidence>
<evidence type="ECO:0000256" key="2">
    <source>
        <dbReference type="ARBA" id="ARBA00010145"/>
    </source>
</evidence>
<comment type="subcellular location">
    <subcellularLocation>
        <location evidence="1">Cell membrane</location>
        <topology evidence="1">Multi-pass membrane protein</topology>
    </subcellularLocation>
</comment>